<feature type="region of interest" description="Disordered" evidence="1">
    <location>
        <begin position="114"/>
        <end position="142"/>
    </location>
</feature>
<sequence>MCPVAACTCCFLTRVAQRDHQITAQIVLDVNGATFLLMVPFRGSMDGSNKNPPNLTAPSLPPSINQPSSLVLTLQQQQRPSHQPIRHLQNSSFIHQPSNYRQIFSRSLKLHRPGIDRYTHPPPYSPHPISQNLSGTRETSLS</sequence>
<accession>A0AAV9XDH7</accession>
<evidence type="ECO:0000256" key="1">
    <source>
        <dbReference type="SAM" id="MobiDB-lite"/>
    </source>
</evidence>
<name>A0AAV9XDH7_9PEZI</name>
<dbReference type="AlphaFoldDB" id="A0AAV9XDH7"/>
<keyword evidence="3" id="KW-1185">Reference proteome</keyword>
<feature type="compositionally biased region" description="Polar residues" evidence="1">
    <location>
        <begin position="128"/>
        <end position="142"/>
    </location>
</feature>
<feature type="region of interest" description="Disordered" evidence="1">
    <location>
        <begin position="46"/>
        <end position="67"/>
    </location>
</feature>
<comment type="caution">
    <text evidence="2">The sequence shown here is derived from an EMBL/GenBank/DDBJ whole genome shotgun (WGS) entry which is preliminary data.</text>
</comment>
<protein>
    <submittedName>
        <fullName evidence="2">Uncharacterized protein</fullName>
    </submittedName>
</protein>
<dbReference type="Proteomes" id="UP001365542">
    <property type="component" value="Unassembled WGS sequence"/>
</dbReference>
<gene>
    <name evidence="2" type="ORF">TWF694_009927</name>
</gene>
<evidence type="ECO:0000313" key="2">
    <source>
        <dbReference type="EMBL" id="KAK6539726.1"/>
    </source>
</evidence>
<organism evidence="2 3">
    <name type="scientific">Orbilia ellipsospora</name>
    <dbReference type="NCBI Taxonomy" id="2528407"/>
    <lineage>
        <taxon>Eukaryota</taxon>
        <taxon>Fungi</taxon>
        <taxon>Dikarya</taxon>
        <taxon>Ascomycota</taxon>
        <taxon>Pezizomycotina</taxon>
        <taxon>Orbiliomycetes</taxon>
        <taxon>Orbiliales</taxon>
        <taxon>Orbiliaceae</taxon>
        <taxon>Orbilia</taxon>
    </lineage>
</organism>
<dbReference type="EMBL" id="JAVHJO010000006">
    <property type="protein sequence ID" value="KAK6539726.1"/>
    <property type="molecule type" value="Genomic_DNA"/>
</dbReference>
<proteinExistence type="predicted"/>
<evidence type="ECO:0000313" key="3">
    <source>
        <dbReference type="Proteomes" id="UP001365542"/>
    </source>
</evidence>
<reference evidence="2 3" key="1">
    <citation type="submission" date="2019-10" db="EMBL/GenBank/DDBJ databases">
        <authorList>
            <person name="Palmer J.M."/>
        </authorList>
    </citation>
    <scope>NUCLEOTIDE SEQUENCE [LARGE SCALE GENOMIC DNA]</scope>
    <source>
        <strain evidence="2 3">TWF694</strain>
    </source>
</reference>